<dbReference type="AlphaFoldDB" id="A0A3P1WZP3"/>
<dbReference type="Proteomes" id="UP000280935">
    <property type="component" value="Unassembled WGS sequence"/>
</dbReference>
<reference evidence="1 2" key="1">
    <citation type="submission" date="2018-11" db="EMBL/GenBank/DDBJ databases">
        <title>Genomes From Bacteria Associated with the Canine Oral Cavity: a Test Case for Automated Genome-Based Taxonomic Assignment.</title>
        <authorList>
            <person name="Coil D.A."/>
            <person name="Jospin G."/>
            <person name="Darling A.E."/>
            <person name="Wallis C."/>
            <person name="Davis I.J."/>
            <person name="Harris S."/>
            <person name="Eisen J.A."/>
            <person name="Holcombe L.J."/>
            <person name="O'Flynn C."/>
        </authorList>
    </citation>
    <scope>NUCLEOTIDE SEQUENCE [LARGE SCALE GENOMIC DNA]</scope>
    <source>
        <strain evidence="1 2">OH2822_COT-296</strain>
    </source>
</reference>
<organism evidence="1 2">
    <name type="scientific">Arachnia propionica</name>
    <dbReference type="NCBI Taxonomy" id="1750"/>
    <lineage>
        <taxon>Bacteria</taxon>
        <taxon>Bacillati</taxon>
        <taxon>Actinomycetota</taxon>
        <taxon>Actinomycetes</taxon>
        <taxon>Propionibacteriales</taxon>
        <taxon>Propionibacteriaceae</taxon>
        <taxon>Arachnia</taxon>
    </lineage>
</organism>
<evidence type="ECO:0000313" key="2">
    <source>
        <dbReference type="Proteomes" id="UP000280935"/>
    </source>
</evidence>
<dbReference type="InterPro" id="IPR045436">
    <property type="entry name" value="DUF6507"/>
</dbReference>
<dbReference type="Pfam" id="PF20117">
    <property type="entry name" value="DUF6507"/>
    <property type="match status" value="1"/>
</dbReference>
<dbReference type="EMBL" id="RQYT01000003">
    <property type="protein sequence ID" value="RRD50890.1"/>
    <property type="molecule type" value="Genomic_DNA"/>
</dbReference>
<evidence type="ECO:0000313" key="1">
    <source>
        <dbReference type="EMBL" id="RRD50890.1"/>
    </source>
</evidence>
<accession>A0A3P1WZP3</accession>
<proteinExistence type="predicted"/>
<protein>
    <submittedName>
        <fullName evidence="1">Uncharacterized protein</fullName>
    </submittedName>
</protein>
<gene>
    <name evidence="1" type="ORF">EII35_02240</name>
</gene>
<dbReference type="OrthoDB" id="4829084at2"/>
<comment type="caution">
    <text evidence="1">The sequence shown here is derived from an EMBL/GenBank/DDBJ whole genome shotgun (WGS) entry which is preliminary data.</text>
</comment>
<name>A0A3P1WZP3_9ACTN</name>
<sequence length="123" mass="13028">MSSWSIDPSGVEALLRSVQSEQESLNGALEQGDFQAIFTALASAGDFRGDVSTALNGLLEDQKRNLDSITSRVAAGANGVGFAVRACNQGNEEMAATVQTEMMHSATTGDFTFFEKMTQEGAQ</sequence>
<dbReference type="RefSeq" id="WP_125226838.1">
    <property type="nucleotide sequence ID" value="NZ_RQYT01000003.1"/>
</dbReference>